<name>A0A0Q9YBM5_9GAMM</name>
<evidence type="ECO:0000313" key="3">
    <source>
        <dbReference type="Proteomes" id="UP000051494"/>
    </source>
</evidence>
<dbReference type="EMBL" id="LKHV01000023">
    <property type="protein sequence ID" value="KRG17241.1"/>
    <property type="molecule type" value="Genomic_DNA"/>
</dbReference>
<dbReference type="AlphaFoldDB" id="A0A0Q9YBM5"/>
<gene>
    <name evidence="2" type="ORF">CC99x_012605</name>
    <name evidence="1" type="ORF">CC99x_02528</name>
</gene>
<dbReference type="EMBL" id="LKHV02000002">
    <property type="protein sequence ID" value="MCS5709739.1"/>
    <property type="molecule type" value="Genomic_DNA"/>
</dbReference>
<comment type="caution">
    <text evidence="1">The sequence shown here is derived from an EMBL/GenBank/DDBJ whole genome shotgun (WGS) entry which is preliminary data.</text>
</comment>
<organism evidence="1">
    <name type="scientific">Candidatus Berkiella cookevillensis</name>
    <dbReference type="NCBI Taxonomy" id="437022"/>
    <lineage>
        <taxon>Bacteria</taxon>
        <taxon>Pseudomonadati</taxon>
        <taxon>Pseudomonadota</taxon>
        <taxon>Gammaproteobacteria</taxon>
        <taxon>Candidatus Berkiellales</taxon>
        <taxon>Candidatus Berkiellaceae</taxon>
        <taxon>Candidatus Berkiella</taxon>
    </lineage>
</organism>
<reference evidence="1" key="1">
    <citation type="submission" date="2015-09" db="EMBL/GenBank/DDBJ databases">
        <title>Draft Genome Sequences of Two Novel Amoeba-resistant Intranuclear Bacteria, Candidatus Berkiella cookevillensis and Candidatus Berkiella aquae.</title>
        <authorList>
            <person name="Mehari Y.T."/>
            <person name="Arivett B.A."/>
            <person name="Farone A.L."/>
            <person name="Gunderson J.H."/>
            <person name="Farone M.B."/>
        </authorList>
    </citation>
    <scope>NUCLEOTIDE SEQUENCE [LARGE SCALE GENOMIC DNA]</scope>
    <source>
        <strain evidence="1">CC99</strain>
    </source>
</reference>
<evidence type="ECO:0000313" key="1">
    <source>
        <dbReference type="EMBL" id="KRG17241.1"/>
    </source>
</evidence>
<dbReference type="RefSeq" id="WP_057625608.1">
    <property type="nucleotide sequence ID" value="NZ_LKHV02000002.1"/>
</dbReference>
<keyword evidence="3" id="KW-1185">Reference proteome</keyword>
<evidence type="ECO:0000313" key="2">
    <source>
        <dbReference type="EMBL" id="MCS5709739.1"/>
    </source>
</evidence>
<dbReference type="Proteomes" id="UP000051494">
    <property type="component" value="Unassembled WGS sequence"/>
</dbReference>
<proteinExistence type="predicted"/>
<reference evidence="2" key="2">
    <citation type="journal article" date="2016" name="Genome Announc.">
        <title>Draft Genome Sequences of Two Novel Amoeba-Resistant Intranuclear Bacteria, 'Candidatus Berkiella cookevillensis' and 'Candidatus Berkiella aquae'.</title>
        <authorList>
            <person name="Mehari Y.T."/>
            <person name="Arivett B.A."/>
            <person name="Farone A.L."/>
            <person name="Gunderson J.H."/>
            <person name="Farone M.B."/>
        </authorList>
    </citation>
    <scope>NUCLEOTIDE SEQUENCE</scope>
    <source>
        <strain evidence="2">CC99</strain>
    </source>
</reference>
<accession>A0A0Q9YBM5</accession>
<reference evidence="2" key="3">
    <citation type="submission" date="2021-06" db="EMBL/GenBank/DDBJ databases">
        <title>Genomic Description and Analysis of Intracellular Bacteria, Candidatus Berkiella cookevillensis and Candidatus Berkiella aquae.</title>
        <authorList>
            <person name="Kidane D.T."/>
            <person name="Mehari Y.T."/>
            <person name="Rice F.C."/>
            <person name="Arivett B.A."/>
            <person name="Farone A.L."/>
            <person name="Berk S.G."/>
            <person name="Farone M.B."/>
        </authorList>
    </citation>
    <scope>NUCLEOTIDE SEQUENCE</scope>
    <source>
        <strain evidence="2">CC99</strain>
    </source>
</reference>
<sequence>MRIISNSEANCVAGAMALMQGPFSYGPNGMTFGPGFVLTVTDSSKNLMGNFHAYPNKVIDASTGEVLFDGTQNTFCFNGASFQAQAVQGGHAYIFMGAC</sequence>
<protein>
    <submittedName>
        <fullName evidence="1">Uncharacterized protein</fullName>
    </submittedName>
</protein>